<name>A0A7W9HI99_9PSEU</name>
<reference evidence="1 2" key="1">
    <citation type="submission" date="2020-08" db="EMBL/GenBank/DDBJ databases">
        <title>Sequencing the genomes of 1000 actinobacteria strains.</title>
        <authorList>
            <person name="Klenk H.-P."/>
        </authorList>
    </citation>
    <scope>NUCLEOTIDE SEQUENCE [LARGE SCALE GENOMIC DNA]</scope>
    <source>
        <strain evidence="1 2">DSM 45486</strain>
    </source>
</reference>
<sequence>MWQPYLPFMNTVNPRENGFLSDGWVKESVTTVGATSKGITG</sequence>
<keyword evidence="2" id="KW-1185">Reference proteome</keyword>
<evidence type="ECO:0000313" key="2">
    <source>
        <dbReference type="Proteomes" id="UP000552097"/>
    </source>
</evidence>
<dbReference type="EMBL" id="JACHMO010000001">
    <property type="protein sequence ID" value="MBB5802710.1"/>
    <property type="molecule type" value="Genomic_DNA"/>
</dbReference>
<organism evidence="1 2">
    <name type="scientific">Saccharothrix ecbatanensis</name>
    <dbReference type="NCBI Taxonomy" id="1105145"/>
    <lineage>
        <taxon>Bacteria</taxon>
        <taxon>Bacillati</taxon>
        <taxon>Actinomycetota</taxon>
        <taxon>Actinomycetes</taxon>
        <taxon>Pseudonocardiales</taxon>
        <taxon>Pseudonocardiaceae</taxon>
        <taxon>Saccharothrix</taxon>
    </lineage>
</organism>
<comment type="caution">
    <text evidence="1">The sequence shown here is derived from an EMBL/GenBank/DDBJ whole genome shotgun (WGS) entry which is preliminary data.</text>
</comment>
<evidence type="ECO:0000313" key="1">
    <source>
        <dbReference type="EMBL" id="MBB5802710.1"/>
    </source>
</evidence>
<dbReference type="Proteomes" id="UP000552097">
    <property type="component" value="Unassembled WGS sequence"/>
</dbReference>
<gene>
    <name evidence="1" type="ORF">F4560_002478</name>
</gene>
<protein>
    <submittedName>
        <fullName evidence="1">Uncharacterized protein</fullName>
    </submittedName>
</protein>
<accession>A0A7W9HI99</accession>
<proteinExistence type="predicted"/>
<dbReference type="AlphaFoldDB" id="A0A7W9HI99"/>